<dbReference type="PANTHER" id="PTHR36566">
    <property type="entry name" value="NICKEL INSERTION PROTEIN-RELATED"/>
    <property type="match status" value="1"/>
</dbReference>
<feature type="compositionally biased region" description="Basic and acidic residues" evidence="3">
    <location>
        <begin position="69"/>
        <end position="101"/>
    </location>
</feature>
<comment type="caution">
    <text evidence="4">The sequence shown here is derived from an EMBL/GenBank/DDBJ whole genome shotgun (WGS) entry which is preliminary data.</text>
</comment>
<gene>
    <name evidence="4" type="primary">larC</name>
    <name evidence="4" type="ORF">ENW50_13420</name>
</gene>
<dbReference type="Pfam" id="PF01969">
    <property type="entry name" value="Ni_insertion"/>
    <property type="match status" value="1"/>
</dbReference>
<dbReference type="EMBL" id="DTKL01000081">
    <property type="protein sequence ID" value="HGY95667.1"/>
    <property type="molecule type" value="Genomic_DNA"/>
</dbReference>
<keyword evidence="1 2" id="KW-0533">Nickel</keyword>
<evidence type="ECO:0000256" key="3">
    <source>
        <dbReference type="SAM" id="MobiDB-lite"/>
    </source>
</evidence>
<keyword evidence="2" id="KW-0456">Lyase</keyword>
<dbReference type="AlphaFoldDB" id="A0A7V4XVC0"/>
<protein>
    <recommendedName>
        <fullName evidence="2">Putative nickel insertion protein</fullName>
    </recommendedName>
</protein>
<comment type="similarity">
    <text evidence="2">Belongs to the LarC family.</text>
</comment>
<proteinExistence type="inferred from homology"/>
<evidence type="ECO:0000256" key="1">
    <source>
        <dbReference type="ARBA" id="ARBA00022596"/>
    </source>
</evidence>
<accession>A0A7V4XVC0</accession>
<dbReference type="HAMAP" id="MF_01074">
    <property type="entry name" value="LarC"/>
    <property type="match status" value="1"/>
</dbReference>
<evidence type="ECO:0000313" key="4">
    <source>
        <dbReference type="EMBL" id="HGY95667.1"/>
    </source>
</evidence>
<dbReference type="InterPro" id="IPR002822">
    <property type="entry name" value="Ni_insertion"/>
</dbReference>
<evidence type="ECO:0000256" key="2">
    <source>
        <dbReference type="HAMAP-Rule" id="MF_01074"/>
    </source>
</evidence>
<name>A0A7V4XVC0_9BACT</name>
<dbReference type="Gene3D" id="3.30.70.1380">
    <property type="entry name" value="Transcriptional regulatory protein pf0864 domain like"/>
    <property type="match status" value="1"/>
</dbReference>
<dbReference type="GO" id="GO:0016151">
    <property type="term" value="F:nickel cation binding"/>
    <property type="evidence" value="ECO:0007669"/>
    <property type="project" value="UniProtKB-UniRule"/>
</dbReference>
<sequence length="439" mass="46862">MKVGYLECFAGLSGDMMLGALIDAGVPAALLNETAAALGIGASLKLHAVDRSGIRAAKVDVYAGEELAEHASRAHSHDHPHDHDHDHAHSHDHSHSHDHAHSHSHAHGRTWKQIRALLETAPLPEPARRLALDTFALLAGAEAKIHGMAIEDVHFHEVGNVDTITDIVCAAAGLAWLDVDAWYAAPVNVGSGFVQCAHGQFPVPAPATAELLRGVPVYSAGPAGEAITPTGAALLRALGCRFEGKPVFAAQLVGYGAGTRNPKDFPNVVRLSIGEARQAATSFATDTVTVLECAIDDASPQVLAHALELALEHGALDTLAIPATMKKGRPGTLLTVLCRPEHADALAELLFRETTTLGMRRRQEQRLILDRQMVTVETRFGRIRVKLASHAGERLNAMPEYEDCRRAAREHAAPIQQVMQAALAALSEAAPVRPMEETA</sequence>
<feature type="region of interest" description="Disordered" evidence="3">
    <location>
        <begin position="69"/>
        <end position="106"/>
    </location>
</feature>
<organism evidence="4">
    <name type="scientific">Acidobacterium capsulatum</name>
    <dbReference type="NCBI Taxonomy" id="33075"/>
    <lineage>
        <taxon>Bacteria</taxon>
        <taxon>Pseudomonadati</taxon>
        <taxon>Acidobacteriota</taxon>
        <taxon>Terriglobia</taxon>
        <taxon>Terriglobales</taxon>
        <taxon>Acidobacteriaceae</taxon>
        <taxon>Acidobacterium</taxon>
    </lineage>
</organism>
<dbReference type="Gene3D" id="3.10.20.300">
    <property type="entry name" value="mk0293 like domain"/>
    <property type="match status" value="1"/>
</dbReference>
<dbReference type="PANTHER" id="PTHR36566:SF1">
    <property type="entry name" value="PYRIDINIUM-3,5-BISTHIOCARBOXYLIC ACID MONONUCLEOTIDE NICKEL INSERTION PROTEIN"/>
    <property type="match status" value="1"/>
</dbReference>
<reference evidence="4" key="1">
    <citation type="journal article" date="2020" name="mSystems">
        <title>Genome- and Community-Level Interaction Insights into Carbon Utilization and Element Cycling Functions of Hydrothermarchaeota in Hydrothermal Sediment.</title>
        <authorList>
            <person name="Zhou Z."/>
            <person name="Liu Y."/>
            <person name="Xu W."/>
            <person name="Pan J."/>
            <person name="Luo Z.H."/>
            <person name="Li M."/>
        </authorList>
    </citation>
    <scope>NUCLEOTIDE SEQUENCE [LARGE SCALE GENOMIC DNA]</scope>
    <source>
        <strain evidence="4">SpSt-855</strain>
    </source>
</reference>
<dbReference type="GO" id="GO:0016829">
    <property type="term" value="F:lyase activity"/>
    <property type="evidence" value="ECO:0007669"/>
    <property type="project" value="UniProtKB-UniRule"/>
</dbReference>
<dbReference type="NCBIfam" id="TIGR00299">
    <property type="entry name" value="nickel pincer cofactor biosynthesis protein LarC"/>
    <property type="match status" value="1"/>
</dbReference>